<keyword evidence="1" id="KW-0812">Transmembrane</keyword>
<organism evidence="3 4">
    <name type="scientific">Clostridium beijerinckii</name>
    <name type="common">Clostridium MP</name>
    <dbReference type="NCBI Taxonomy" id="1520"/>
    <lineage>
        <taxon>Bacteria</taxon>
        <taxon>Bacillati</taxon>
        <taxon>Bacillota</taxon>
        <taxon>Clostridia</taxon>
        <taxon>Eubacteriales</taxon>
        <taxon>Clostridiaceae</taxon>
        <taxon>Clostridium</taxon>
    </lineage>
</organism>
<sequence length="625" mass="72043">MNYKLRYSQKTYLFSIYGLLVALLLFLFFLCFYYFYSDNIYKTAKTKSETISASIHKSVSTELNNMSTISMNIVYSNAIKKNFTSFTHNNTDTINLEHFTQSRENVLAIYDIITAIIGPFQSASQVNLYTQNGICIGSGFFQGVINVDLNTVPWYRDTLDKNGEKNIFLTDKLSYSPTKIENMSNHHYLSLSRVFFNRNNEPEGIVEVVQDCNTVFSLISELKQKNPSTSFYIYNEHNELVYPYSSAPEDNINYTNAIQEHNLSPSVGYFINIDSKHDVLMSYQKVDSYNWTIIAVEPKEVVFRSLHSFKEGFIIIAIISIIFTLFLCFIISSRLTQPLSTLTNSTKMVTIDRVLNENETILVPINSNILEISELYQSFCDMYEKLRDSSHEILLLKSEETRAKLQATQSLINPHFLYNSLTNISIMAEEDMNSEIINICHALCDYFRYITTCDETAVPLSLEISYTEKYIECMKMRYGSDFIYTSNIDESTKNILIPKLIIQPIVENAFKYGFSSSPPWILDIKSSITNDQKWLIYIEDNGGCLSDQDKEKLLSNLYNLNRTKELKSLRIGGMGLKNVYLRLQLLYGTEAIFSIDNSQKNKTIFIIGGPIHLNKEDFYEQYTHL</sequence>
<reference evidence="4" key="1">
    <citation type="submission" date="2014-12" db="EMBL/GenBank/DDBJ databases">
        <title>Genome sequence of Clostridium beijerinckii strain 59B.</title>
        <authorList>
            <person name="Little G.T."/>
            <person name="Minton N.P."/>
        </authorList>
    </citation>
    <scope>NUCLEOTIDE SEQUENCE [LARGE SCALE GENOMIC DNA]</scope>
    <source>
        <strain evidence="4">59B</strain>
    </source>
</reference>
<protein>
    <submittedName>
        <fullName evidence="3">Histidine kinase</fullName>
    </submittedName>
</protein>
<accession>A0A0B5QGU8</accession>
<dbReference type="KEGG" id="cbei:LF65_00846"/>
<dbReference type="Pfam" id="PF06580">
    <property type="entry name" value="His_kinase"/>
    <property type="match status" value="1"/>
</dbReference>
<gene>
    <name evidence="3" type="ORF">LF65_00846</name>
</gene>
<dbReference type="Gene3D" id="3.30.565.10">
    <property type="entry name" value="Histidine kinase-like ATPase, C-terminal domain"/>
    <property type="match status" value="1"/>
</dbReference>
<evidence type="ECO:0000313" key="4">
    <source>
        <dbReference type="Proteomes" id="UP000031866"/>
    </source>
</evidence>
<feature type="transmembrane region" description="Helical" evidence="1">
    <location>
        <begin position="313"/>
        <end position="332"/>
    </location>
</feature>
<evidence type="ECO:0000256" key="1">
    <source>
        <dbReference type="SAM" id="Phobius"/>
    </source>
</evidence>
<dbReference type="RefSeq" id="WP_041894316.1">
    <property type="nucleotide sequence ID" value="NZ_CP010086.2"/>
</dbReference>
<feature type="domain" description="Signal transduction histidine kinase internal region" evidence="2">
    <location>
        <begin position="403"/>
        <end position="481"/>
    </location>
</feature>
<dbReference type="AlphaFoldDB" id="A0A0B5QGU8"/>
<dbReference type="PANTHER" id="PTHR34220:SF7">
    <property type="entry name" value="SENSOR HISTIDINE KINASE YPDA"/>
    <property type="match status" value="1"/>
</dbReference>
<keyword evidence="1" id="KW-1133">Transmembrane helix</keyword>
<dbReference type="PANTHER" id="PTHR34220">
    <property type="entry name" value="SENSOR HISTIDINE KINASE YPDA"/>
    <property type="match status" value="1"/>
</dbReference>
<name>A0A0B5QGU8_CLOBE</name>
<proteinExistence type="predicted"/>
<dbReference type="InterPro" id="IPR010559">
    <property type="entry name" value="Sig_transdc_His_kin_internal"/>
</dbReference>
<dbReference type="SUPFAM" id="SSF55874">
    <property type="entry name" value="ATPase domain of HSP90 chaperone/DNA topoisomerase II/histidine kinase"/>
    <property type="match status" value="1"/>
</dbReference>
<dbReference type="Proteomes" id="UP000031866">
    <property type="component" value="Chromosome"/>
</dbReference>
<dbReference type="InterPro" id="IPR036890">
    <property type="entry name" value="HATPase_C_sf"/>
</dbReference>
<keyword evidence="1" id="KW-0472">Membrane</keyword>
<keyword evidence="3" id="KW-0808">Transferase</keyword>
<dbReference type="Gene3D" id="6.10.340.10">
    <property type="match status" value="1"/>
</dbReference>
<evidence type="ECO:0000259" key="2">
    <source>
        <dbReference type="Pfam" id="PF06580"/>
    </source>
</evidence>
<keyword evidence="3" id="KW-0418">Kinase</keyword>
<evidence type="ECO:0000313" key="3">
    <source>
        <dbReference type="EMBL" id="AJG97471.1"/>
    </source>
</evidence>
<dbReference type="STRING" id="1520.LF65_00846"/>
<dbReference type="InterPro" id="IPR050640">
    <property type="entry name" value="Bact_2-comp_sensor_kinase"/>
</dbReference>
<dbReference type="EMBL" id="CP010086">
    <property type="protein sequence ID" value="AJG97471.1"/>
    <property type="molecule type" value="Genomic_DNA"/>
</dbReference>
<dbReference type="GO" id="GO:0000155">
    <property type="term" value="F:phosphorelay sensor kinase activity"/>
    <property type="evidence" value="ECO:0007669"/>
    <property type="project" value="InterPro"/>
</dbReference>
<dbReference type="GO" id="GO:0016020">
    <property type="term" value="C:membrane"/>
    <property type="evidence" value="ECO:0007669"/>
    <property type="project" value="InterPro"/>
</dbReference>
<dbReference type="OrthoDB" id="370211at2"/>
<feature type="transmembrane region" description="Helical" evidence="1">
    <location>
        <begin position="12"/>
        <end position="36"/>
    </location>
</feature>